<dbReference type="SUPFAM" id="SSF54373">
    <property type="entry name" value="FAD-linked reductases, C-terminal domain"/>
    <property type="match status" value="1"/>
</dbReference>
<keyword evidence="13" id="KW-1185">Reference proteome</keyword>
<evidence type="ECO:0000256" key="11">
    <source>
        <dbReference type="SAM" id="Phobius"/>
    </source>
</evidence>
<dbReference type="FunFam" id="1.20.1250.20:FF:000013">
    <property type="entry name" value="MFS general substrate transporter"/>
    <property type="match status" value="1"/>
</dbReference>
<dbReference type="PANTHER" id="PTHR43791:SF9">
    <property type="entry name" value="MAJOR FACILITATOR-TYPE TRANSPORTER HXNP"/>
    <property type="match status" value="1"/>
</dbReference>
<feature type="transmembrane region" description="Helical" evidence="11">
    <location>
        <begin position="544"/>
        <end position="564"/>
    </location>
</feature>
<keyword evidence="7 11" id="KW-1133">Transmembrane helix</keyword>
<dbReference type="InterPro" id="IPR036259">
    <property type="entry name" value="MFS_trans_sf"/>
</dbReference>
<dbReference type="Gene3D" id="1.20.1250.20">
    <property type="entry name" value="MFS general substrate transporter like domains"/>
    <property type="match status" value="2"/>
</dbReference>
<keyword evidence="3" id="KW-0813">Transport</keyword>
<dbReference type="Proteomes" id="UP000452235">
    <property type="component" value="Unassembled WGS sequence"/>
</dbReference>
<feature type="region of interest" description="Disordered" evidence="10">
    <location>
        <begin position="910"/>
        <end position="934"/>
    </location>
</feature>
<keyword evidence="9 11" id="KW-0472">Membrane</keyword>
<feature type="transmembrane region" description="Helical" evidence="11">
    <location>
        <begin position="842"/>
        <end position="864"/>
    </location>
</feature>
<evidence type="ECO:0000256" key="7">
    <source>
        <dbReference type="ARBA" id="ARBA00022989"/>
    </source>
</evidence>
<feature type="transmembrane region" description="Helical" evidence="11">
    <location>
        <begin position="870"/>
        <end position="896"/>
    </location>
</feature>
<organism evidence="12 13">
    <name type="scientific">Aspergillus terreus</name>
    <dbReference type="NCBI Taxonomy" id="33178"/>
    <lineage>
        <taxon>Eukaryota</taxon>
        <taxon>Fungi</taxon>
        <taxon>Dikarya</taxon>
        <taxon>Ascomycota</taxon>
        <taxon>Pezizomycotina</taxon>
        <taxon>Eurotiomycetes</taxon>
        <taxon>Eurotiomycetidae</taxon>
        <taxon>Eurotiales</taxon>
        <taxon>Aspergillaceae</taxon>
        <taxon>Aspergillus</taxon>
        <taxon>Aspergillus subgen. Circumdati</taxon>
    </lineage>
</organism>
<gene>
    <name evidence="12" type="ORF">ATEIFO6365_0016005500</name>
</gene>
<dbReference type="Gene3D" id="3.50.50.60">
    <property type="entry name" value="FAD/NAD(P)-binding domain"/>
    <property type="match status" value="1"/>
</dbReference>
<evidence type="ECO:0000256" key="6">
    <source>
        <dbReference type="ARBA" id="ARBA00022827"/>
    </source>
</evidence>
<evidence type="ECO:0000256" key="5">
    <source>
        <dbReference type="ARBA" id="ARBA00022692"/>
    </source>
</evidence>
<dbReference type="GO" id="GO:0071949">
    <property type="term" value="F:FAD binding"/>
    <property type="evidence" value="ECO:0007669"/>
    <property type="project" value="InterPro"/>
</dbReference>
<sequence length="934" mass="103080">MSIKKETNAIPKHRNANSTLKIIIVGAGLGGLGAAIALRLSGHKVTILEAAREVGEVGAGIQCLPNSTRLLHEWDVHGILRAKASTTKTCNIIGWKGDRISSMDFQAAGAEHGSPFNDFHRADLHRVLLDRAVELGAIVHTKCEVVDIQFDKAASTATVLIRDQPEQVADLIIGADGINSRCREILLGRKESPHRTGDMAYRILLDAAEIRKDPELRTIVDDKAVNYWYGPGAHVVTYPLRGASLLNMVLLVPDNMPDEGPSTLQGYVDEMQGLFKDWDPRIGKLLAMCPSVLRWRLCIRKSIDSWVHPSGCFALLGDAAHATLPYLASGAGITFEDAAVLGECMDRIQSKSPEEKKRALEVYELCRKRRTETVVERGTIQQDLNHLDDGIEQEERDRKMRAFEGVERDWQAGKRGPLPSGLQPGEDPLVWRRYGVGEWLFRYDPVQDVEERWKEVHVRDGTVVTTKENSNQAASETLTDHGVIDINHLDPAVERSYVRKVDLILLPLLSVMYFCRFMTGGNIGNAKTDGIEHDLGMVGEEYSLMITLINIPFVVVEPFVTLTVKKYGGHLVIPSLILVSGVISLCQVAVKNYAGLLTCRMLIACAQSGFFSSVVFYMTLFYKRDEMAFRIAIFYGSATIAAAFTGLIAYGVFDLNSSTLKGWQILFIIEGAINFIFGAVEERTAALVRLMRDSTAKVDVKFALAPAVKALLDPAMWPFMLLCISYGVATTSTGQFLPQIVHRLGYNAVQTNLHLVAPNLTGCVITLVVAWLSDHYKERGAFLCLGLSFTMIGYIMTSALDPLTQTGACYAGAFFLSSGTYIPSCLVHAWHNNIKVDENARALITGVMLACSAMGGIISAQLFRNEWAPLYLQALGATAGFQGLAIIVSAGLGVYFRWQNAKRDMAMGQKLRAEDTPQNELVDGERDPRFRYWT</sequence>
<dbReference type="GO" id="GO:0016020">
    <property type="term" value="C:membrane"/>
    <property type="evidence" value="ECO:0007669"/>
    <property type="project" value="UniProtKB-SubCell"/>
</dbReference>
<feature type="transmembrane region" description="Helical" evidence="11">
    <location>
        <begin position="719"/>
        <end position="741"/>
    </location>
</feature>
<dbReference type="OrthoDB" id="16820at2759"/>
<protein>
    <submittedName>
        <fullName evidence="12">FAD/NAD(P)-binding-domain-containing protein</fullName>
    </submittedName>
</protein>
<feature type="transmembrane region" description="Helical" evidence="11">
    <location>
        <begin position="20"/>
        <end position="38"/>
    </location>
</feature>
<feature type="transmembrane region" description="Helical" evidence="11">
    <location>
        <begin position="662"/>
        <end position="680"/>
    </location>
</feature>
<evidence type="ECO:0000256" key="8">
    <source>
        <dbReference type="ARBA" id="ARBA00023002"/>
    </source>
</evidence>
<dbReference type="Pfam" id="PF07690">
    <property type="entry name" value="MFS_1"/>
    <property type="match status" value="1"/>
</dbReference>
<dbReference type="PRINTS" id="PR00420">
    <property type="entry name" value="RNGMNOXGNASE"/>
</dbReference>
<evidence type="ECO:0000256" key="9">
    <source>
        <dbReference type="ARBA" id="ARBA00023136"/>
    </source>
</evidence>
<reference evidence="12 13" key="1">
    <citation type="submission" date="2020-01" db="EMBL/GenBank/DDBJ databases">
        <title>Aspergillus terreus IFO 6365 whole genome shotgun sequence.</title>
        <authorList>
            <person name="Kanamasa S."/>
            <person name="Takahashi H."/>
        </authorList>
    </citation>
    <scope>NUCLEOTIDE SEQUENCE [LARGE SCALE GENOMIC DNA]</scope>
    <source>
        <strain evidence="12 13">IFO 6365</strain>
    </source>
</reference>
<comment type="caution">
    <text evidence="12">The sequence shown here is derived from an EMBL/GenBank/DDBJ whole genome shotgun (WGS) entry which is preliminary data.</text>
</comment>
<dbReference type="InterPro" id="IPR002938">
    <property type="entry name" value="FAD-bd"/>
</dbReference>
<keyword evidence="5 11" id="KW-0812">Transmembrane</keyword>
<dbReference type="InterPro" id="IPR011701">
    <property type="entry name" value="MFS"/>
</dbReference>
<dbReference type="Pfam" id="PF01494">
    <property type="entry name" value="FAD_binding_3"/>
    <property type="match status" value="1"/>
</dbReference>
<feature type="transmembrane region" description="Helical" evidence="11">
    <location>
        <begin position="600"/>
        <end position="620"/>
    </location>
</feature>
<name>A0A5M3ZDU2_ASPTE</name>
<evidence type="ECO:0000256" key="10">
    <source>
        <dbReference type="SAM" id="MobiDB-lite"/>
    </source>
</evidence>
<dbReference type="GO" id="GO:0022857">
    <property type="term" value="F:transmembrane transporter activity"/>
    <property type="evidence" value="ECO:0007669"/>
    <property type="project" value="InterPro"/>
</dbReference>
<dbReference type="VEuPathDB" id="FungiDB:ATEG_10311"/>
<dbReference type="SUPFAM" id="SSF51905">
    <property type="entry name" value="FAD/NAD(P)-binding domain"/>
    <property type="match status" value="1"/>
</dbReference>
<dbReference type="InterPro" id="IPR036188">
    <property type="entry name" value="FAD/NAD-bd_sf"/>
</dbReference>
<dbReference type="EMBL" id="BLJY01000016">
    <property type="protein sequence ID" value="GFF21731.1"/>
    <property type="molecule type" value="Genomic_DNA"/>
</dbReference>
<dbReference type="PANTHER" id="PTHR43791">
    <property type="entry name" value="PERMEASE-RELATED"/>
    <property type="match status" value="1"/>
</dbReference>
<dbReference type="SUPFAM" id="SSF103473">
    <property type="entry name" value="MFS general substrate transporter"/>
    <property type="match status" value="1"/>
</dbReference>
<accession>A0A5M3ZDU2</accession>
<dbReference type="FunFam" id="3.50.50.60:FF:000115">
    <property type="entry name" value="Salicylate hydroxylase, putative"/>
    <property type="match status" value="1"/>
</dbReference>
<dbReference type="AlphaFoldDB" id="A0A5M3ZDU2"/>
<evidence type="ECO:0000256" key="1">
    <source>
        <dbReference type="ARBA" id="ARBA00004141"/>
    </source>
</evidence>
<proteinExistence type="inferred from homology"/>
<dbReference type="GO" id="GO:0016491">
    <property type="term" value="F:oxidoreductase activity"/>
    <property type="evidence" value="ECO:0007669"/>
    <property type="project" value="UniProtKB-KW"/>
</dbReference>
<comment type="subcellular location">
    <subcellularLocation>
        <location evidence="1">Membrane</location>
        <topology evidence="1">Multi-pass membrane protein</topology>
    </subcellularLocation>
</comment>
<keyword evidence="4" id="KW-0285">Flavoprotein</keyword>
<keyword evidence="8" id="KW-0560">Oxidoreductase</keyword>
<evidence type="ECO:0000313" key="12">
    <source>
        <dbReference type="EMBL" id="GFF21731.1"/>
    </source>
</evidence>
<evidence type="ECO:0000256" key="4">
    <source>
        <dbReference type="ARBA" id="ARBA00022630"/>
    </source>
</evidence>
<evidence type="ECO:0000256" key="2">
    <source>
        <dbReference type="ARBA" id="ARBA00008335"/>
    </source>
</evidence>
<feature type="transmembrane region" description="Helical" evidence="11">
    <location>
        <begin position="780"/>
        <end position="800"/>
    </location>
</feature>
<feature type="transmembrane region" description="Helical" evidence="11">
    <location>
        <begin position="753"/>
        <end position="773"/>
    </location>
</feature>
<evidence type="ECO:0000256" key="3">
    <source>
        <dbReference type="ARBA" id="ARBA00022448"/>
    </source>
</evidence>
<keyword evidence="6" id="KW-0274">FAD</keyword>
<feature type="transmembrane region" description="Helical" evidence="11">
    <location>
        <begin position="812"/>
        <end position="830"/>
    </location>
</feature>
<feature type="compositionally biased region" description="Basic and acidic residues" evidence="10">
    <location>
        <begin position="923"/>
        <end position="934"/>
    </location>
</feature>
<evidence type="ECO:0000313" key="13">
    <source>
        <dbReference type="Proteomes" id="UP000452235"/>
    </source>
</evidence>
<comment type="similarity">
    <text evidence="2">Belongs to the major facilitator superfamily.</text>
</comment>
<feature type="transmembrane region" description="Helical" evidence="11">
    <location>
        <begin position="632"/>
        <end position="650"/>
    </location>
</feature>
<feature type="transmembrane region" description="Helical" evidence="11">
    <location>
        <begin position="571"/>
        <end position="594"/>
    </location>
</feature>